<evidence type="ECO:0000256" key="1">
    <source>
        <dbReference type="SAM" id="SignalP"/>
    </source>
</evidence>
<evidence type="ECO:0000313" key="2">
    <source>
        <dbReference type="EMBL" id="GAA3817174.1"/>
    </source>
</evidence>
<dbReference type="Proteomes" id="UP001501009">
    <property type="component" value="Unassembled WGS sequence"/>
</dbReference>
<organism evidence="2 3">
    <name type="scientific">Streptomyces coacervatus</name>
    <dbReference type="NCBI Taxonomy" id="647381"/>
    <lineage>
        <taxon>Bacteria</taxon>
        <taxon>Bacillati</taxon>
        <taxon>Actinomycetota</taxon>
        <taxon>Actinomycetes</taxon>
        <taxon>Kitasatosporales</taxon>
        <taxon>Streptomycetaceae</taxon>
        <taxon>Streptomyces</taxon>
    </lineage>
</organism>
<comment type="caution">
    <text evidence="2">The sequence shown here is derived from an EMBL/GenBank/DDBJ whole genome shotgun (WGS) entry which is preliminary data.</text>
</comment>
<feature type="signal peptide" evidence="1">
    <location>
        <begin position="1"/>
        <end position="20"/>
    </location>
</feature>
<reference evidence="3" key="1">
    <citation type="journal article" date="2019" name="Int. J. Syst. Evol. Microbiol.">
        <title>The Global Catalogue of Microorganisms (GCM) 10K type strain sequencing project: providing services to taxonomists for standard genome sequencing and annotation.</title>
        <authorList>
            <consortium name="The Broad Institute Genomics Platform"/>
            <consortium name="The Broad Institute Genome Sequencing Center for Infectious Disease"/>
            <person name="Wu L."/>
            <person name="Ma J."/>
        </authorList>
    </citation>
    <scope>NUCLEOTIDE SEQUENCE [LARGE SCALE GENOMIC DNA]</scope>
    <source>
        <strain evidence="3">JCM 17138</strain>
    </source>
</reference>
<sequence length="67" mass="6780">MRSRLAAGAAGAVGAVAATAALLDDVVGIIRRAAHDRRNPECGSHPGVMGNAVTMSDPVRAVTLPFI</sequence>
<accession>A0ABP7IFQ7</accession>
<evidence type="ECO:0000313" key="3">
    <source>
        <dbReference type="Proteomes" id="UP001501009"/>
    </source>
</evidence>
<name>A0ABP7IFQ7_9ACTN</name>
<proteinExistence type="predicted"/>
<protein>
    <submittedName>
        <fullName evidence="2">Uncharacterized protein</fullName>
    </submittedName>
</protein>
<keyword evidence="3" id="KW-1185">Reference proteome</keyword>
<gene>
    <name evidence="2" type="ORF">GCM10022403_058280</name>
</gene>
<feature type="chain" id="PRO_5046265302" evidence="1">
    <location>
        <begin position="21"/>
        <end position="67"/>
    </location>
</feature>
<keyword evidence="1" id="KW-0732">Signal</keyword>
<dbReference type="EMBL" id="BAABDE010000023">
    <property type="protein sequence ID" value="GAA3817174.1"/>
    <property type="molecule type" value="Genomic_DNA"/>
</dbReference>